<accession>A0A369XJZ0</accession>
<dbReference type="GO" id="GO:0000041">
    <property type="term" value="P:transition metal ion transport"/>
    <property type="evidence" value="ECO:0007669"/>
    <property type="project" value="InterPro"/>
</dbReference>
<evidence type="ECO:0000256" key="2">
    <source>
        <dbReference type="ARBA" id="ARBA00022448"/>
    </source>
</evidence>
<dbReference type="InterPro" id="IPR002751">
    <property type="entry name" value="CbiM/NikMN"/>
</dbReference>
<organism evidence="8 9">
    <name type="scientific">Candidatus Accumulibacter meliphilus</name>
    <dbReference type="NCBI Taxonomy" id="2211374"/>
    <lineage>
        <taxon>Bacteria</taxon>
        <taxon>Pseudomonadati</taxon>
        <taxon>Pseudomonadota</taxon>
        <taxon>Betaproteobacteria</taxon>
        <taxon>Candidatus Accumulibacter</taxon>
    </lineage>
</organism>
<evidence type="ECO:0008006" key="10">
    <source>
        <dbReference type="Google" id="ProtNLM"/>
    </source>
</evidence>
<proteinExistence type="predicted"/>
<keyword evidence="5 7" id="KW-1133">Transmembrane helix</keyword>
<evidence type="ECO:0000313" key="9">
    <source>
        <dbReference type="Proteomes" id="UP000253831"/>
    </source>
</evidence>
<sequence length="259" mass="27974">MPRHRSSRLPITVWSATSSRSCRHCSPSSAEHRRAAGSVNLPDGLLGSGWLLLSWMVFVGVALLALRRAPWPVLADGARLNAFLATIVALIVLWHLQAGVKPGLSLHLLGATVFTLCFGWALAFIGLCLVLLGVGLNGFAGWQSFAINALLMAGVGVAVSHALHRLVDRWLPRHMFVYIFCKGFFAAALAVIAVGLAACTLLVLAGTYDGDYLAAEYLPYFLLLGFSEAWLSGMMATLFAVYRPDLLADFDDVQFLGKK</sequence>
<dbReference type="EMBL" id="QPGA01000035">
    <property type="protein sequence ID" value="RDE49680.1"/>
    <property type="molecule type" value="Genomic_DNA"/>
</dbReference>
<feature type="transmembrane region" description="Helical" evidence="7">
    <location>
        <begin position="175"/>
        <end position="205"/>
    </location>
</feature>
<gene>
    <name evidence="8" type="ORF">DVS81_15445</name>
</gene>
<evidence type="ECO:0000256" key="1">
    <source>
        <dbReference type="ARBA" id="ARBA00004651"/>
    </source>
</evidence>
<evidence type="ECO:0000256" key="4">
    <source>
        <dbReference type="ARBA" id="ARBA00022692"/>
    </source>
</evidence>
<keyword evidence="6 7" id="KW-0472">Membrane</keyword>
<keyword evidence="2" id="KW-0813">Transport</keyword>
<dbReference type="GO" id="GO:0005886">
    <property type="term" value="C:plasma membrane"/>
    <property type="evidence" value="ECO:0007669"/>
    <property type="project" value="UniProtKB-SubCell"/>
</dbReference>
<feature type="transmembrane region" description="Helical" evidence="7">
    <location>
        <begin position="145"/>
        <end position="163"/>
    </location>
</feature>
<name>A0A369XJZ0_9PROT</name>
<comment type="caution">
    <text evidence="8">The sequence shown here is derived from an EMBL/GenBank/DDBJ whole genome shotgun (WGS) entry which is preliminary data.</text>
</comment>
<protein>
    <recommendedName>
        <fullName evidence="10">Energy-coupling factor ABC transporter permease</fullName>
    </recommendedName>
</protein>
<feature type="transmembrane region" description="Helical" evidence="7">
    <location>
        <begin position="78"/>
        <end position="96"/>
    </location>
</feature>
<dbReference type="Gene3D" id="1.10.1760.20">
    <property type="match status" value="1"/>
</dbReference>
<dbReference type="Proteomes" id="UP000253831">
    <property type="component" value="Unassembled WGS sequence"/>
</dbReference>
<feature type="transmembrane region" description="Helical" evidence="7">
    <location>
        <begin position="45"/>
        <end position="66"/>
    </location>
</feature>
<evidence type="ECO:0000256" key="7">
    <source>
        <dbReference type="SAM" id="Phobius"/>
    </source>
</evidence>
<keyword evidence="3" id="KW-1003">Cell membrane</keyword>
<evidence type="ECO:0000256" key="6">
    <source>
        <dbReference type="ARBA" id="ARBA00023136"/>
    </source>
</evidence>
<evidence type="ECO:0000313" key="8">
    <source>
        <dbReference type="EMBL" id="RDE49680.1"/>
    </source>
</evidence>
<evidence type="ECO:0000256" key="3">
    <source>
        <dbReference type="ARBA" id="ARBA00022475"/>
    </source>
</evidence>
<dbReference type="Pfam" id="PF01891">
    <property type="entry name" value="CbiM"/>
    <property type="match status" value="1"/>
</dbReference>
<dbReference type="AlphaFoldDB" id="A0A369XJZ0"/>
<feature type="transmembrane region" description="Helical" evidence="7">
    <location>
        <begin position="217"/>
        <end position="242"/>
    </location>
</feature>
<keyword evidence="4 7" id="KW-0812">Transmembrane</keyword>
<feature type="transmembrane region" description="Helical" evidence="7">
    <location>
        <begin position="108"/>
        <end position="133"/>
    </location>
</feature>
<reference evidence="8 9" key="1">
    <citation type="submission" date="2018-05" db="EMBL/GenBank/DDBJ databases">
        <title>Integrated omic analyses show evidence that a Ca. Accumulibacter phosphatis strain performs denitrification under micro-aerobic conditions.</title>
        <authorList>
            <person name="Camejo P.Y."/>
            <person name="Katherine M.D."/>
            <person name="Daniel N.R."/>
        </authorList>
    </citation>
    <scope>NUCLEOTIDE SEQUENCE [LARGE SCALE GENOMIC DNA]</scope>
    <source>
        <strain evidence="8">UW-LDO-IC</strain>
    </source>
</reference>
<comment type="subcellular location">
    <subcellularLocation>
        <location evidence="1">Cell membrane</location>
        <topology evidence="1">Multi-pass membrane protein</topology>
    </subcellularLocation>
</comment>
<evidence type="ECO:0000256" key="5">
    <source>
        <dbReference type="ARBA" id="ARBA00022989"/>
    </source>
</evidence>